<gene>
    <name evidence="2" type="ORF">NPIL_67341</name>
</gene>
<keyword evidence="1" id="KW-0812">Transmembrane</keyword>
<evidence type="ECO:0000256" key="1">
    <source>
        <dbReference type="SAM" id="Phobius"/>
    </source>
</evidence>
<reference evidence="2" key="1">
    <citation type="submission" date="2020-08" db="EMBL/GenBank/DDBJ databases">
        <title>Multicomponent nature underlies the extraordinary mechanical properties of spider dragline silk.</title>
        <authorList>
            <person name="Kono N."/>
            <person name="Nakamura H."/>
            <person name="Mori M."/>
            <person name="Yoshida Y."/>
            <person name="Ohtoshi R."/>
            <person name="Malay A.D."/>
            <person name="Moran D.A.P."/>
            <person name="Tomita M."/>
            <person name="Numata K."/>
            <person name="Arakawa K."/>
        </authorList>
    </citation>
    <scope>NUCLEOTIDE SEQUENCE</scope>
</reference>
<dbReference type="EMBL" id="BMAW01064495">
    <property type="protein sequence ID" value="GFT45440.1"/>
    <property type="molecule type" value="Genomic_DNA"/>
</dbReference>
<feature type="transmembrane region" description="Helical" evidence="1">
    <location>
        <begin position="6"/>
        <end position="36"/>
    </location>
</feature>
<dbReference type="AlphaFoldDB" id="A0A8X6TQN3"/>
<keyword evidence="3" id="KW-1185">Reference proteome</keyword>
<evidence type="ECO:0000313" key="3">
    <source>
        <dbReference type="Proteomes" id="UP000887013"/>
    </source>
</evidence>
<dbReference type="Proteomes" id="UP000887013">
    <property type="component" value="Unassembled WGS sequence"/>
</dbReference>
<sequence length="68" mass="8215">MKWAIFLAVVGVYFLIIIGIIFCVFTLTHLFYWCFFKQGCDTRRNRVQPRDEEIEMDHLDRLFPEAQI</sequence>
<keyword evidence="1" id="KW-0472">Membrane</keyword>
<evidence type="ECO:0000313" key="2">
    <source>
        <dbReference type="EMBL" id="GFT45440.1"/>
    </source>
</evidence>
<organism evidence="2 3">
    <name type="scientific">Nephila pilipes</name>
    <name type="common">Giant wood spider</name>
    <name type="synonym">Nephila maculata</name>
    <dbReference type="NCBI Taxonomy" id="299642"/>
    <lineage>
        <taxon>Eukaryota</taxon>
        <taxon>Metazoa</taxon>
        <taxon>Ecdysozoa</taxon>
        <taxon>Arthropoda</taxon>
        <taxon>Chelicerata</taxon>
        <taxon>Arachnida</taxon>
        <taxon>Araneae</taxon>
        <taxon>Araneomorphae</taxon>
        <taxon>Entelegynae</taxon>
        <taxon>Araneoidea</taxon>
        <taxon>Nephilidae</taxon>
        <taxon>Nephila</taxon>
    </lineage>
</organism>
<comment type="caution">
    <text evidence="2">The sequence shown here is derived from an EMBL/GenBank/DDBJ whole genome shotgun (WGS) entry which is preliminary data.</text>
</comment>
<keyword evidence="1" id="KW-1133">Transmembrane helix</keyword>
<accession>A0A8X6TQN3</accession>
<protein>
    <submittedName>
        <fullName evidence="2">Uncharacterized protein</fullName>
    </submittedName>
</protein>
<proteinExistence type="predicted"/>
<name>A0A8X6TQN3_NEPPI</name>